<accession>A0A819UEI3</accession>
<feature type="compositionally biased region" description="Basic residues" evidence="1">
    <location>
        <begin position="251"/>
        <end position="267"/>
    </location>
</feature>
<dbReference type="AlphaFoldDB" id="A0A819UEI3"/>
<feature type="region of interest" description="Disordered" evidence="1">
    <location>
        <begin position="1"/>
        <end position="40"/>
    </location>
</feature>
<protein>
    <submittedName>
        <fullName evidence="2">Uncharacterized protein</fullName>
    </submittedName>
</protein>
<feature type="compositionally biased region" description="Polar residues" evidence="1">
    <location>
        <begin position="206"/>
        <end position="232"/>
    </location>
</feature>
<feature type="region of interest" description="Disordered" evidence="1">
    <location>
        <begin position="68"/>
        <end position="95"/>
    </location>
</feature>
<name>A0A819UEI3_9BILA</name>
<evidence type="ECO:0000313" key="2">
    <source>
        <dbReference type="EMBL" id="CAF4101870.1"/>
    </source>
</evidence>
<evidence type="ECO:0000256" key="1">
    <source>
        <dbReference type="SAM" id="MobiDB-lite"/>
    </source>
</evidence>
<organism evidence="2 3">
    <name type="scientific">Rotaria magnacalcarata</name>
    <dbReference type="NCBI Taxonomy" id="392030"/>
    <lineage>
        <taxon>Eukaryota</taxon>
        <taxon>Metazoa</taxon>
        <taxon>Spiralia</taxon>
        <taxon>Gnathifera</taxon>
        <taxon>Rotifera</taxon>
        <taxon>Eurotatoria</taxon>
        <taxon>Bdelloidea</taxon>
        <taxon>Philodinida</taxon>
        <taxon>Philodinidae</taxon>
        <taxon>Rotaria</taxon>
    </lineage>
</organism>
<reference evidence="2" key="1">
    <citation type="submission" date="2021-02" db="EMBL/GenBank/DDBJ databases">
        <authorList>
            <person name="Nowell W R."/>
        </authorList>
    </citation>
    <scope>NUCLEOTIDE SEQUENCE</scope>
</reference>
<feature type="region of interest" description="Disordered" evidence="1">
    <location>
        <begin position="143"/>
        <end position="304"/>
    </location>
</feature>
<feature type="compositionally biased region" description="Low complexity" evidence="1">
    <location>
        <begin position="270"/>
        <end position="289"/>
    </location>
</feature>
<comment type="caution">
    <text evidence="2">The sequence shown here is derived from an EMBL/GenBank/DDBJ whole genome shotgun (WGS) entry which is preliminary data.</text>
</comment>
<feature type="compositionally biased region" description="Basic residues" evidence="1">
    <location>
        <begin position="153"/>
        <end position="165"/>
    </location>
</feature>
<evidence type="ECO:0000313" key="3">
    <source>
        <dbReference type="Proteomes" id="UP000663842"/>
    </source>
</evidence>
<sequence>MKPTLNKNVPKSDLGPANINNKPVINYDRDAYTPEHSSPMPIEQHTLRYAYNELPENGIPFAVQFNNSKKEEEKRKRSIRKAPPGQGTLAPVVETQPSEMNKNYYPYWHYYKLKNPDWMMRHRQTSDGQLIPYDTVDPSQYVEEPAMTDIKPKSSRHNRKSHRKNYDKYTQNNNLDERSNDTNRNPSLPVPSMSNENIKRQRSLSRNHQSLKDATNNLSSIPRNSNQVVTSDASKHRNKNVNDEFTNEDKRHHHHHHRRHHHHHRHHTPSESQEQNQQQSSVQVEQQPSQHHHHHHHHHNYSVSSAKEYVDQEFRVIDDSFKKSERTTYFQGIRNPPIINSQNSYLPSILPRENLSGSKSTDFYTKYTLSKDWRDSIKSPRIYKTDPQTKFYDRYFNSVIEKKLTS</sequence>
<feature type="compositionally biased region" description="Basic residues" evidence="1">
    <location>
        <begin position="290"/>
        <end position="300"/>
    </location>
</feature>
<proteinExistence type="predicted"/>
<dbReference type="Proteomes" id="UP000663842">
    <property type="component" value="Unassembled WGS sequence"/>
</dbReference>
<dbReference type="EMBL" id="CAJOBF010003646">
    <property type="protein sequence ID" value="CAF4101870.1"/>
    <property type="molecule type" value="Genomic_DNA"/>
</dbReference>
<gene>
    <name evidence="2" type="ORF">UXM345_LOCUS22288</name>
</gene>
<feature type="compositionally biased region" description="Polar residues" evidence="1">
    <location>
        <begin position="182"/>
        <end position="196"/>
    </location>
</feature>